<sequence length="82" mass="9246">MRITCGLVCLTVLLLLLHPVCSPVQSIPARSNLLLLLLLLLLQTSTSYLSNESSMQIALRWPCPRIHHNYTPIITVEYVYAL</sequence>
<proteinExistence type="predicted"/>
<protein>
    <recommendedName>
        <fullName evidence="4">Secreted protein</fullName>
    </recommendedName>
</protein>
<dbReference type="VEuPathDB" id="FungiDB:BO71DRAFT_394162"/>
<keyword evidence="1" id="KW-0732">Signal</keyword>
<keyword evidence="3" id="KW-1185">Reference proteome</keyword>
<name>A0A319F410_9EURO</name>
<organism evidence="2 3">
    <name type="scientific">Aspergillus ellipticus CBS 707.79</name>
    <dbReference type="NCBI Taxonomy" id="1448320"/>
    <lineage>
        <taxon>Eukaryota</taxon>
        <taxon>Fungi</taxon>
        <taxon>Dikarya</taxon>
        <taxon>Ascomycota</taxon>
        <taxon>Pezizomycotina</taxon>
        <taxon>Eurotiomycetes</taxon>
        <taxon>Eurotiomycetidae</taxon>
        <taxon>Eurotiales</taxon>
        <taxon>Aspergillaceae</taxon>
        <taxon>Aspergillus</taxon>
        <taxon>Aspergillus subgen. Circumdati</taxon>
    </lineage>
</organism>
<dbReference type="EMBL" id="KZ825800">
    <property type="protein sequence ID" value="PYH99682.1"/>
    <property type="molecule type" value="Genomic_DNA"/>
</dbReference>
<dbReference type="AlphaFoldDB" id="A0A319F410"/>
<feature type="signal peptide" evidence="1">
    <location>
        <begin position="1"/>
        <end position="26"/>
    </location>
</feature>
<evidence type="ECO:0000256" key="1">
    <source>
        <dbReference type="SAM" id="SignalP"/>
    </source>
</evidence>
<accession>A0A319F410</accession>
<reference evidence="2 3" key="1">
    <citation type="submission" date="2018-02" db="EMBL/GenBank/DDBJ databases">
        <title>The genomes of Aspergillus section Nigri reveals drivers in fungal speciation.</title>
        <authorList>
            <consortium name="DOE Joint Genome Institute"/>
            <person name="Vesth T.C."/>
            <person name="Nybo J."/>
            <person name="Theobald S."/>
            <person name="Brandl J."/>
            <person name="Frisvad J.C."/>
            <person name="Nielsen K.F."/>
            <person name="Lyhne E.K."/>
            <person name="Kogle M.E."/>
            <person name="Kuo A."/>
            <person name="Riley R."/>
            <person name="Clum A."/>
            <person name="Nolan M."/>
            <person name="Lipzen A."/>
            <person name="Salamov A."/>
            <person name="Henrissat B."/>
            <person name="Wiebenga A."/>
            <person name="De vries R.P."/>
            <person name="Grigoriev I.V."/>
            <person name="Mortensen U.H."/>
            <person name="Andersen M.R."/>
            <person name="Baker S.E."/>
        </authorList>
    </citation>
    <scope>NUCLEOTIDE SEQUENCE [LARGE SCALE GENOMIC DNA]</scope>
    <source>
        <strain evidence="2 3">CBS 707.79</strain>
    </source>
</reference>
<evidence type="ECO:0000313" key="3">
    <source>
        <dbReference type="Proteomes" id="UP000247810"/>
    </source>
</evidence>
<feature type="chain" id="PRO_5016234481" description="Secreted protein" evidence="1">
    <location>
        <begin position="27"/>
        <end position="82"/>
    </location>
</feature>
<evidence type="ECO:0000313" key="2">
    <source>
        <dbReference type="EMBL" id="PYH99682.1"/>
    </source>
</evidence>
<dbReference type="Proteomes" id="UP000247810">
    <property type="component" value="Unassembled WGS sequence"/>
</dbReference>
<evidence type="ECO:0008006" key="4">
    <source>
        <dbReference type="Google" id="ProtNLM"/>
    </source>
</evidence>
<gene>
    <name evidence="2" type="ORF">BO71DRAFT_394162</name>
</gene>